<keyword evidence="1" id="KW-0812">Transmembrane</keyword>
<dbReference type="Proteomes" id="UP000805841">
    <property type="component" value="Unassembled WGS sequence"/>
</dbReference>
<name>A0ABR7Z1D8_9PSED</name>
<dbReference type="InterPro" id="IPR056918">
    <property type="entry name" value="8xMP"/>
</dbReference>
<sequence>MQRIIVDPPATAGTGAAESGVFDSPRARLDFYRHEIHFESSLLSNRTNAYLSAQSFLVIAYASSMANVNASWGHLFTLVVPTLLALLGMVSSMHAWPGIRASYEIICHWQFKQRQLLASEPAMGQAYDDSPLFSDWENSKKGYHVSLLFSLRTPWIFSAFWLMLGGFSLWAQLR</sequence>
<protein>
    <submittedName>
        <fullName evidence="2">Uncharacterized protein</fullName>
    </submittedName>
</protein>
<proteinExistence type="predicted"/>
<feature type="transmembrane region" description="Helical" evidence="1">
    <location>
        <begin position="75"/>
        <end position="96"/>
    </location>
</feature>
<gene>
    <name evidence="2" type="ORF">HAQ05_11345</name>
</gene>
<evidence type="ECO:0000313" key="3">
    <source>
        <dbReference type="Proteomes" id="UP000805841"/>
    </source>
</evidence>
<dbReference type="RefSeq" id="WP_190420471.1">
    <property type="nucleotide sequence ID" value="NZ_JAAOCA010000012.1"/>
</dbReference>
<evidence type="ECO:0000256" key="1">
    <source>
        <dbReference type="SAM" id="Phobius"/>
    </source>
</evidence>
<evidence type="ECO:0000313" key="2">
    <source>
        <dbReference type="EMBL" id="MBD1599295.1"/>
    </source>
</evidence>
<accession>A0ABR7Z1D8</accession>
<keyword evidence="1" id="KW-0472">Membrane</keyword>
<reference evidence="2 3" key="1">
    <citation type="journal article" date="2020" name="Insects">
        <title>Bacteria Belonging to Pseudomonas typographi sp. nov. from the Bark Beetle Ips typographus Have Genomic Potential to Aid in the Host Ecology.</title>
        <authorList>
            <person name="Peral-Aranega E."/>
            <person name="Saati-Santamaria Z."/>
            <person name="Kolarik M."/>
            <person name="Rivas R."/>
            <person name="Garcia-Fraile P."/>
        </authorList>
    </citation>
    <scope>NUCLEOTIDE SEQUENCE [LARGE SCALE GENOMIC DNA]</scope>
    <source>
        <strain evidence="2 3">CA3A</strain>
    </source>
</reference>
<dbReference type="Pfam" id="PF24838">
    <property type="entry name" value="8xMP"/>
    <property type="match status" value="1"/>
</dbReference>
<dbReference type="EMBL" id="JAAOCA010000012">
    <property type="protein sequence ID" value="MBD1599295.1"/>
    <property type="molecule type" value="Genomic_DNA"/>
</dbReference>
<comment type="caution">
    <text evidence="2">The sequence shown here is derived from an EMBL/GenBank/DDBJ whole genome shotgun (WGS) entry which is preliminary data.</text>
</comment>
<feature type="transmembrane region" description="Helical" evidence="1">
    <location>
        <begin position="155"/>
        <end position="173"/>
    </location>
</feature>
<organism evidence="2 3">
    <name type="scientific">Pseudomonas typographi</name>
    <dbReference type="NCBI Taxonomy" id="2715964"/>
    <lineage>
        <taxon>Bacteria</taxon>
        <taxon>Pseudomonadati</taxon>
        <taxon>Pseudomonadota</taxon>
        <taxon>Gammaproteobacteria</taxon>
        <taxon>Pseudomonadales</taxon>
        <taxon>Pseudomonadaceae</taxon>
        <taxon>Pseudomonas</taxon>
    </lineage>
</organism>
<keyword evidence="3" id="KW-1185">Reference proteome</keyword>
<keyword evidence="1" id="KW-1133">Transmembrane helix</keyword>